<dbReference type="PROSITE" id="PS00178">
    <property type="entry name" value="AA_TRNA_LIGASE_I"/>
    <property type="match status" value="1"/>
</dbReference>
<keyword evidence="10 18" id="KW-0067">ATP-binding</keyword>
<evidence type="ECO:0000256" key="3">
    <source>
        <dbReference type="ARBA" id="ARBA00004229"/>
    </source>
</evidence>
<evidence type="ECO:0000256" key="17">
    <source>
        <dbReference type="ARBA" id="ARBA00067539"/>
    </source>
</evidence>
<dbReference type="GO" id="GO:0005524">
    <property type="term" value="F:ATP binding"/>
    <property type="evidence" value="ECO:0007669"/>
    <property type="project" value="UniProtKB-KW"/>
</dbReference>
<evidence type="ECO:0000256" key="5">
    <source>
        <dbReference type="ARBA" id="ARBA00012835"/>
    </source>
</evidence>
<keyword evidence="12" id="KW-0809">Transit peptide</keyword>
<dbReference type="InterPro" id="IPR049940">
    <property type="entry name" value="GluQ/Sye"/>
</dbReference>
<dbReference type="InterPro" id="IPR000924">
    <property type="entry name" value="Glu/Gln-tRNA-synth"/>
</dbReference>
<sequence>MATIVGTPWVRIRAFPMLNPPILRHSNLYFAERCFPKFRRSFSVSASVDKVDGEVRVRFAPSPTGNLHVGGARTALFNYLFARANGGKFILRIEDTDLERSTRQSEEAVLKDLSWLGLDWDEGPSAGGDYGPYRQSERNTLYKQYAEKLLESGQVYRCFCSNEELEKMKEVAKLKQLPPVYMGKWATATDEEAQEELEKGTPYTYRFRVPQEGSLKINDLIRGEVSWNLNTLGDFVIMRSNGQPVYNFCVTVDDATMAISHVIRAEEHLPNTLRQALIYKALGFPMPYFAHVSLILAPDRSKLSKRHGATSVGQFREMGYLPEAMVNYLALLGWGDGTENEFFTLEQLVEKFSISRVNKSGAVFDSTKLRWMNGQHLRALPSEELTKLIGERWKSTGVLTESEGPFIEESVHLLKDAIDLVTDADKALSNLLSYPLHTTLTSSEAKPLVEDELSEFSASLIAAYDSGEILSALEEGPSGWQKWVKTFGKSLKRKGKSLFMPLRLLLTGKIHGPDMGASMVLLHKAGSSGVVAPQVRFVTLNDRFEILRQIDWDSVTQDSPLFESSAPASVPN</sequence>
<dbReference type="PANTHER" id="PTHR43311:SF2">
    <property type="entry name" value="GLUTAMATE--TRNA LIGASE, MITOCHONDRIAL-RELATED"/>
    <property type="match status" value="1"/>
</dbReference>
<keyword evidence="9 18" id="KW-0547">Nucleotide-binding</keyword>
<accession>A0A6J1GMI3</accession>
<dbReference type="GO" id="GO:0005739">
    <property type="term" value="C:mitochondrion"/>
    <property type="evidence" value="ECO:0007669"/>
    <property type="project" value="UniProtKB-SubCell"/>
</dbReference>
<evidence type="ECO:0000313" key="21">
    <source>
        <dbReference type="Proteomes" id="UP000504609"/>
    </source>
</evidence>
<dbReference type="HAMAP" id="MF_00022">
    <property type="entry name" value="Glu_tRNA_synth_type1"/>
    <property type="match status" value="1"/>
</dbReference>
<evidence type="ECO:0000256" key="14">
    <source>
        <dbReference type="ARBA" id="ARBA00023146"/>
    </source>
</evidence>
<evidence type="ECO:0000256" key="8">
    <source>
        <dbReference type="ARBA" id="ARBA00022640"/>
    </source>
</evidence>
<comment type="similarity">
    <text evidence="4">Belongs to the class-I aminoacyl-tRNA synthetase family. Glutamate--tRNA ligase type 1 subfamily.</text>
</comment>
<dbReference type="InterPro" id="IPR014729">
    <property type="entry name" value="Rossmann-like_a/b/a_fold"/>
</dbReference>
<evidence type="ECO:0000256" key="12">
    <source>
        <dbReference type="ARBA" id="ARBA00022946"/>
    </source>
</evidence>
<dbReference type="AlphaFoldDB" id="A0A6J1GMI3"/>
<keyword evidence="11 18" id="KW-0648">Protein biosynthesis</keyword>
<dbReference type="EC" id="6.1.1.17" evidence="5"/>
<evidence type="ECO:0000256" key="1">
    <source>
        <dbReference type="ARBA" id="ARBA00004051"/>
    </source>
</evidence>
<gene>
    <name evidence="22" type="primary">LOC111455317</name>
</gene>
<dbReference type="Pfam" id="PF00749">
    <property type="entry name" value="tRNA-synt_1c"/>
    <property type="match status" value="1"/>
</dbReference>
<evidence type="ECO:0000256" key="7">
    <source>
        <dbReference type="ARBA" id="ARBA00022598"/>
    </source>
</evidence>
<dbReference type="GeneID" id="111455317"/>
<keyword evidence="14 18" id="KW-0030">Aminoacyl-tRNA synthetase</keyword>
<keyword evidence="21" id="KW-1185">Reference proteome</keyword>
<dbReference type="NCBIfam" id="TIGR00464">
    <property type="entry name" value="gltX_bact"/>
    <property type="match status" value="1"/>
</dbReference>
<organism evidence="21 22">
    <name type="scientific">Cucurbita moschata</name>
    <name type="common">Winter crookneck squash</name>
    <name type="synonym">Cucurbita pepo var. moschata</name>
    <dbReference type="NCBI Taxonomy" id="3662"/>
    <lineage>
        <taxon>Eukaryota</taxon>
        <taxon>Viridiplantae</taxon>
        <taxon>Streptophyta</taxon>
        <taxon>Embryophyta</taxon>
        <taxon>Tracheophyta</taxon>
        <taxon>Spermatophyta</taxon>
        <taxon>Magnoliopsida</taxon>
        <taxon>eudicotyledons</taxon>
        <taxon>Gunneridae</taxon>
        <taxon>Pentapetalae</taxon>
        <taxon>rosids</taxon>
        <taxon>fabids</taxon>
        <taxon>Cucurbitales</taxon>
        <taxon>Cucurbitaceae</taxon>
        <taxon>Cucurbiteae</taxon>
        <taxon>Cucurbita</taxon>
    </lineage>
</organism>
<dbReference type="InterPro" id="IPR045462">
    <property type="entry name" value="aa-tRNA-synth_I_cd-bd"/>
</dbReference>
<dbReference type="PRINTS" id="PR00987">
    <property type="entry name" value="TRNASYNTHGLU"/>
</dbReference>
<evidence type="ECO:0000256" key="4">
    <source>
        <dbReference type="ARBA" id="ARBA00007894"/>
    </source>
</evidence>
<keyword evidence="13" id="KW-0496">Mitochondrion</keyword>
<keyword evidence="6" id="KW-0150">Chloroplast</keyword>
<dbReference type="CDD" id="cd00808">
    <property type="entry name" value="GluRS_core"/>
    <property type="match status" value="1"/>
</dbReference>
<evidence type="ECO:0000256" key="9">
    <source>
        <dbReference type="ARBA" id="ARBA00022741"/>
    </source>
</evidence>
<keyword evidence="8" id="KW-0934">Plastid</keyword>
<dbReference type="InterPro" id="IPR033910">
    <property type="entry name" value="GluRS_core"/>
</dbReference>
<evidence type="ECO:0000256" key="15">
    <source>
        <dbReference type="ARBA" id="ARBA00030865"/>
    </source>
</evidence>
<dbReference type="Proteomes" id="UP000504609">
    <property type="component" value="Unplaced"/>
</dbReference>
<evidence type="ECO:0000256" key="18">
    <source>
        <dbReference type="RuleBase" id="RU363037"/>
    </source>
</evidence>
<protein>
    <recommendedName>
        <fullName evidence="17">Glutamate--tRNA ligase, chloroplastic/mitochondrial</fullName>
        <ecNumber evidence="5">6.1.1.17</ecNumber>
    </recommendedName>
    <alternativeName>
        <fullName evidence="15">Glutamyl-tRNA synthetase</fullName>
    </alternativeName>
</protein>
<dbReference type="InterPro" id="IPR020751">
    <property type="entry name" value="aa-tRNA-synth_I_codon-bd_sub2"/>
</dbReference>
<evidence type="ECO:0000256" key="16">
    <source>
        <dbReference type="ARBA" id="ARBA00048351"/>
    </source>
</evidence>
<dbReference type="GO" id="GO:0009791">
    <property type="term" value="P:post-embryonic development"/>
    <property type="evidence" value="ECO:0007669"/>
    <property type="project" value="UniProtKB-ARBA"/>
</dbReference>
<dbReference type="InterPro" id="IPR001412">
    <property type="entry name" value="aa-tRNA-synth_I_CS"/>
</dbReference>
<dbReference type="SMR" id="A0A6J1GMI3"/>
<dbReference type="GO" id="GO:0004818">
    <property type="term" value="F:glutamate-tRNA ligase activity"/>
    <property type="evidence" value="ECO:0007669"/>
    <property type="project" value="UniProtKB-EC"/>
</dbReference>
<dbReference type="Pfam" id="PF19269">
    <property type="entry name" value="Anticodon_2"/>
    <property type="match status" value="1"/>
</dbReference>
<evidence type="ECO:0000313" key="22">
    <source>
        <dbReference type="RefSeq" id="XP_022952700.1"/>
    </source>
</evidence>
<evidence type="ECO:0000259" key="19">
    <source>
        <dbReference type="Pfam" id="PF00749"/>
    </source>
</evidence>
<comment type="catalytic activity">
    <reaction evidence="16">
        <text>tRNA(Glu) + L-glutamate + ATP = L-glutamyl-tRNA(Glu) + AMP + diphosphate</text>
        <dbReference type="Rhea" id="RHEA:23540"/>
        <dbReference type="Rhea" id="RHEA-COMP:9663"/>
        <dbReference type="Rhea" id="RHEA-COMP:9680"/>
        <dbReference type="ChEBI" id="CHEBI:29985"/>
        <dbReference type="ChEBI" id="CHEBI:30616"/>
        <dbReference type="ChEBI" id="CHEBI:33019"/>
        <dbReference type="ChEBI" id="CHEBI:78442"/>
        <dbReference type="ChEBI" id="CHEBI:78520"/>
        <dbReference type="ChEBI" id="CHEBI:456215"/>
        <dbReference type="EC" id="6.1.1.17"/>
    </reaction>
</comment>
<dbReference type="GO" id="GO:0048608">
    <property type="term" value="P:reproductive structure development"/>
    <property type="evidence" value="ECO:0007669"/>
    <property type="project" value="UniProtKB-ARBA"/>
</dbReference>
<dbReference type="PANTHER" id="PTHR43311">
    <property type="entry name" value="GLUTAMATE--TRNA LIGASE"/>
    <property type="match status" value="1"/>
</dbReference>
<feature type="domain" description="Aminoacyl-tRNA synthetase class I anticodon-binding" evidence="20">
    <location>
        <begin position="405"/>
        <end position="524"/>
    </location>
</feature>
<dbReference type="FunFam" id="3.40.50.620:FF:000045">
    <property type="entry name" value="Glutamate--tRNA ligase, mitochondrial"/>
    <property type="match status" value="1"/>
</dbReference>
<comment type="subcellular location">
    <subcellularLocation>
        <location evidence="2">Mitochondrion</location>
    </subcellularLocation>
    <subcellularLocation>
        <location evidence="3">Plastid</location>
        <location evidence="3">Chloroplast</location>
    </subcellularLocation>
</comment>
<dbReference type="InterPro" id="IPR004527">
    <property type="entry name" value="Glu-tRNA-ligase_bac/mito"/>
</dbReference>
<feature type="domain" description="Glutamyl/glutaminyl-tRNA synthetase class Ib catalytic" evidence="19">
    <location>
        <begin position="54"/>
        <end position="371"/>
    </location>
</feature>
<dbReference type="GO" id="GO:0009507">
    <property type="term" value="C:chloroplast"/>
    <property type="evidence" value="ECO:0007669"/>
    <property type="project" value="UniProtKB-SubCell"/>
</dbReference>
<dbReference type="Gene3D" id="3.40.50.620">
    <property type="entry name" value="HUPs"/>
    <property type="match status" value="1"/>
</dbReference>
<evidence type="ECO:0000256" key="11">
    <source>
        <dbReference type="ARBA" id="ARBA00022917"/>
    </source>
</evidence>
<evidence type="ECO:0000256" key="10">
    <source>
        <dbReference type="ARBA" id="ARBA00022840"/>
    </source>
</evidence>
<dbReference type="Gene3D" id="1.10.10.350">
    <property type="match status" value="1"/>
</dbReference>
<evidence type="ECO:0000256" key="13">
    <source>
        <dbReference type="ARBA" id="ARBA00023128"/>
    </source>
</evidence>
<evidence type="ECO:0000256" key="2">
    <source>
        <dbReference type="ARBA" id="ARBA00004173"/>
    </source>
</evidence>
<evidence type="ECO:0000259" key="20">
    <source>
        <dbReference type="Pfam" id="PF19269"/>
    </source>
</evidence>
<dbReference type="SUPFAM" id="SSF52374">
    <property type="entry name" value="Nucleotidylyl transferase"/>
    <property type="match status" value="1"/>
</dbReference>
<dbReference type="GO" id="GO:0006424">
    <property type="term" value="P:glutamyl-tRNA aminoacylation"/>
    <property type="evidence" value="ECO:0007669"/>
    <property type="project" value="InterPro"/>
</dbReference>
<dbReference type="KEGG" id="cmos:111455317"/>
<dbReference type="GO" id="GO:0000049">
    <property type="term" value="F:tRNA binding"/>
    <property type="evidence" value="ECO:0007669"/>
    <property type="project" value="InterPro"/>
</dbReference>
<evidence type="ECO:0000256" key="6">
    <source>
        <dbReference type="ARBA" id="ARBA00022528"/>
    </source>
</evidence>
<dbReference type="RefSeq" id="XP_022952700.1">
    <property type="nucleotide sequence ID" value="XM_023096932.1"/>
</dbReference>
<dbReference type="GO" id="GO:0008270">
    <property type="term" value="F:zinc ion binding"/>
    <property type="evidence" value="ECO:0007669"/>
    <property type="project" value="InterPro"/>
</dbReference>
<dbReference type="FunFam" id="1.10.10.350:FF:000004">
    <property type="entry name" value="Glutamate--tRNA ligase chloroplastic/mitochondrial"/>
    <property type="match status" value="1"/>
</dbReference>
<dbReference type="InterPro" id="IPR008925">
    <property type="entry name" value="aa_tRNA-synth_I_cd-bd_sf"/>
</dbReference>
<keyword evidence="7 18" id="KW-0436">Ligase</keyword>
<comment type="function">
    <text evidence="1">Catalyzes the attachment of glutamate to tRNA(Glu) in a two-step reaction: glutamate is first activated by ATP to form Glu-AMP and then transferred to the acceptor end of tRNA(Glu).</text>
</comment>
<dbReference type="SUPFAM" id="SSF48163">
    <property type="entry name" value="An anticodon-binding domain of class I aminoacyl-tRNA synthetases"/>
    <property type="match status" value="1"/>
</dbReference>
<name>A0A6J1GMI3_CUCMO</name>
<proteinExistence type="inferred from homology"/>
<reference evidence="22" key="1">
    <citation type="submission" date="2025-08" db="UniProtKB">
        <authorList>
            <consortium name="RefSeq"/>
        </authorList>
    </citation>
    <scope>IDENTIFICATION</scope>
    <source>
        <tissue evidence="22">Young leaves</tissue>
    </source>
</reference>
<dbReference type="InterPro" id="IPR020058">
    <property type="entry name" value="Glu/Gln-tRNA-synth_Ib_cat-dom"/>
</dbReference>